<reference evidence="2 3" key="1">
    <citation type="submission" date="2018-06" db="EMBL/GenBank/DDBJ databases">
        <authorList>
            <consortium name="Pathogen Informatics"/>
            <person name="Doyle S."/>
        </authorList>
    </citation>
    <scope>NUCLEOTIDE SEQUENCE [LARGE SCALE GENOMIC DNA]</scope>
    <source>
        <strain evidence="2 3">NCTC11544</strain>
    </source>
</reference>
<sequence>MTKSFNLANLSKEDMDKTNVDLAASGVAYKERINMPIVPAQVEAVQPEHLRELFRERLQHYHSQSHKFPAPGDPRYQQMAESNGKS</sequence>
<evidence type="ECO:0000313" key="3">
    <source>
        <dbReference type="Proteomes" id="UP000255529"/>
    </source>
</evidence>
<gene>
    <name evidence="2" type="primary">holE_3</name>
    <name evidence="2" type="ORF">NCTC11544_04915</name>
</gene>
<dbReference type="EMBL" id="UGYN01000002">
    <property type="protein sequence ID" value="SUI86297.1"/>
    <property type="molecule type" value="Genomic_DNA"/>
</dbReference>
<dbReference type="GO" id="GO:0006260">
    <property type="term" value="P:DNA replication"/>
    <property type="evidence" value="ECO:0007669"/>
    <property type="project" value="InterPro"/>
</dbReference>
<feature type="region of interest" description="Disordered" evidence="1">
    <location>
        <begin position="61"/>
        <end position="86"/>
    </location>
</feature>
<accession>A0A380ASK1</accession>
<dbReference type="SUPFAM" id="SSF46575">
    <property type="entry name" value="DNA polymerase III theta subunit-like"/>
    <property type="match status" value="1"/>
</dbReference>
<dbReference type="Pfam" id="PF06440">
    <property type="entry name" value="DNA_pol3_theta"/>
    <property type="match status" value="1"/>
</dbReference>
<dbReference type="Gene3D" id="1.20.58.250">
    <property type="entry name" value="DNA polymerase III-theta"/>
    <property type="match status" value="1"/>
</dbReference>
<dbReference type="EC" id="2.7.7.7" evidence="2"/>
<dbReference type="AlphaFoldDB" id="A0A380ASK1"/>
<dbReference type="GO" id="GO:0003677">
    <property type="term" value="F:DNA binding"/>
    <property type="evidence" value="ECO:0007669"/>
    <property type="project" value="InterPro"/>
</dbReference>
<dbReference type="InterPro" id="IPR036745">
    <property type="entry name" value="PolIII_theta_sf"/>
</dbReference>
<organism evidence="2 3">
    <name type="scientific">Serratia quinivorans</name>
    <dbReference type="NCBI Taxonomy" id="137545"/>
    <lineage>
        <taxon>Bacteria</taxon>
        <taxon>Pseudomonadati</taxon>
        <taxon>Pseudomonadota</taxon>
        <taxon>Gammaproteobacteria</taxon>
        <taxon>Enterobacterales</taxon>
        <taxon>Yersiniaceae</taxon>
        <taxon>Serratia</taxon>
    </lineage>
</organism>
<keyword evidence="2" id="KW-0548">Nucleotidyltransferase</keyword>
<dbReference type="InterPro" id="IPR009052">
    <property type="entry name" value="DNA_pol_III_theta_bac"/>
</dbReference>
<dbReference type="NCBIfam" id="NF008207">
    <property type="entry name" value="PRK10969.1"/>
    <property type="match status" value="1"/>
</dbReference>
<proteinExistence type="predicted"/>
<dbReference type="Proteomes" id="UP000255529">
    <property type="component" value="Unassembled WGS sequence"/>
</dbReference>
<protein>
    <submittedName>
        <fullName evidence="2">DNA polymerase III subunit theta</fullName>
        <ecNumber evidence="2">2.7.7.7</ecNumber>
    </submittedName>
</protein>
<name>A0A380ASK1_9GAMM</name>
<evidence type="ECO:0000313" key="2">
    <source>
        <dbReference type="EMBL" id="SUI86297.1"/>
    </source>
</evidence>
<dbReference type="GO" id="GO:0003887">
    <property type="term" value="F:DNA-directed DNA polymerase activity"/>
    <property type="evidence" value="ECO:0007669"/>
    <property type="project" value="UniProtKB-EC"/>
</dbReference>
<evidence type="ECO:0000256" key="1">
    <source>
        <dbReference type="SAM" id="MobiDB-lite"/>
    </source>
</evidence>
<keyword evidence="2" id="KW-0808">Transferase</keyword>